<dbReference type="NCBIfam" id="NF005875">
    <property type="entry name" value="PRK07819.1"/>
    <property type="match status" value="1"/>
</dbReference>
<accession>A0ABQ4JG96</accession>
<evidence type="ECO:0000256" key="2">
    <source>
        <dbReference type="ARBA" id="ARBA00009463"/>
    </source>
</evidence>
<evidence type="ECO:0000259" key="4">
    <source>
        <dbReference type="Pfam" id="PF00725"/>
    </source>
</evidence>
<comment type="pathway">
    <text evidence="1">Lipid metabolism; butanoate metabolism.</text>
</comment>
<dbReference type="Proteomes" id="UP000653076">
    <property type="component" value="Unassembled WGS sequence"/>
</dbReference>
<evidence type="ECO:0000256" key="1">
    <source>
        <dbReference type="ARBA" id="ARBA00005086"/>
    </source>
</evidence>
<dbReference type="EMBL" id="BOPC01000074">
    <property type="protein sequence ID" value="GIJ29515.1"/>
    <property type="molecule type" value="Genomic_DNA"/>
</dbReference>
<proteinExistence type="inferred from homology"/>
<evidence type="ECO:0000259" key="5">
    <source>
        <dbReference type="Pfam" id="PF02737"/>
    </source>
</evidence>
<evidence type="ECO:0000256" key="3">
    <source>
        <dbReference type="ARBA" id="ARBA00023002"/>
    </source>
</evidence>
<dbReference type="PANTHER" id="PTHR48075:SF9">
    <property type="entry name" value="3-HYDROXYBUTYRYL-COA DEHYDROGENASE"/>
    <property type="match status" value="1"/>
</dbReference>
<sequence length="296" mass="32036">MRSVERVGVIGSGLMGTGIAEACARAGLDVRVVTTTTGSTRTARQRLTDLVDRQVRKGQLTEDQRERVVDSVTYTCDLDGMADRDLVVEAIVERESAKVELFAKLDKSVTRDDAILATNTSSIPIVRLACATERPGRVVGVHFFNPVSAMPLVELVGSLLTDADVLDQTERFVTDTLGKQAIRCRDRAGFVVNALLIPYLLSAIRMLESGYATAQEIDRAMTLGCAHPMGPLSLADLIGLDTTAAIASALYDEFKEPLYSPPPLLLRMVEARLLGRKSGMGFHDYRRAGVPMPAAA</sequence>
<feature type="domain" description="3-hydroxyacyl-CoA dehydrogenase NAD binding" evidence="5">
    <location>
        <begin position="7"/>
        <end position="186"/>
    </location>
</feature>
<reference evidence="6 7" key="1">
    <citation type="submission" date="2021-01" db="EMBL/GenBank/DDBJ databases">
        <title>Whole genome shotgun sequence of Verrucosispora qiuiae NBRC 106684.</title>
        <authorList>
            <person name="Komaki H."/>
            <person name="Tamura T."/>
        </authorList>
    </citation>
    <scope>NUCLEOTIDE SEQUENCE [LARGE SCALE GENOMIC DNA]</scope>
    <source>
        <strain evidence="6 7">NBRC 106684</strain>
    </source>
</reference>
<comment type="caution">
    <text evidence="6">The sequence shown here is derived from an EMBL/GenBank/DDBJ whole genome shotgun (WGS) entry which is preliminary data.</text>
</comment>
<dbReference type="InterPro" id="IPR008927">
    <property type="entry name" value="6-PGluconate_DH-like_C_sf"/>
</dbReference>
<dbReference type="RefSeq" id="WP_204036982.1">
    <property type="nucleotide sequence ID" value="NZ_BOPC01000074.1"/>
</dbReference>
<dbReference type="PIRSF" id="PIRSF000105">
    <property type="entry name" value="HCDH"/>
    <property type="match status" value="1"/>
</dbReference>
<dbReference type="SUPFAM" id="SSF48179">
    <property type="entry name" value="6-phosphogluconate dehydrogenase C-terminal domain-like"/>
    <property type="match status" value="1"/>
</dbReference>
<name>A0ABQ4JG96_9ACTN</name>
<protein>
    <submittedName>
        <fullName evidence="6">3-hydroxybutyryl-CoA dehydrogenase</fullName>
    </submittedName>
</protein>
<dbReference type="PANTHER" id="PTHR48075">
    <property type="entry name" value="3-HYDROXYACYL-COA DEHYDROGENASE FAMILY PROTEIN"/>
    <property type="match status" value="1"/>
</dbReference>
<dbReference type="Gene3D" id="3.40.50.720">
    <property type="entry name" value="NAD(P)-binding Rossmann-like Domain"/>
    <property type="match status" value="1"/>
</dbReference>
<evidence type="ECO:0000313" key="6">
    <source>
        <dbReference type="EMBL" id="GIJ29515.1"/>
    </source>
</evidence>
<comment type="similarity">
    <text evidence="2">Belongs to the 3-hydroxyacyl-CoA dehydrogenase family.</text>
</comment>
<keyword evidence="7" id="KW-1185">Reference proteome</keyword>
<dbReference type="InterPro" id="IPR013328">
    <property type="entry name" value="6PGD_dom2"/>
</dbReference>
<dbReference type="InterPro" id="IPR036291">
    <property type="entry name" value="NAD(P)-bd_dom_sf"/>
</dbReference>
<organism evidence="6 7">
    <name type="scientific">Micromonospora qiuiae</name>
    <dbReference type="NCBI Taxonomy" id="502268"/>
    <lineage>
        <taxon>Bacteria</taxon>
        <taxon>Bacillati</taxon>
        <taxon>Actinomycetota</taxon>
        <taxon>Actinomycetes</taxon>
        <taxon>Micromonosporales</taxon>
        <taxon>Micromonosporaceae</taxon>
        <taxon>Micromonospora</taxon>
    </lineage>
</organism>
<gene>
    <name evidence="6" type="ORF">Vqi01_46770</name>
</gene>
<evidence type="ECO:0000313" key="7">
    <source>
        <dbReference type="Proteomes" id="UP000653076"/>
    </source>
</evidence>
<dbReference type="SUPFAM" id="SSF51735">
    <property type="entry name" value="NAD(P)-binding Rossmann-fold domains"/>
    <property type="match status" value="1"/>
</dbReference>
<dbReference type="InterPro" id="IPR006176">
    <property type="entry name" value="3-OHacyl-CoA_DH_NAD-bd"/>
</dbReference>
<dbReference type="Gene3D" id="1.10.1040.10">
    <property type="entry name" value="N-(1-d-carboxylethyl)-l-norvaline Dehydrogenase, domain 2"/>
    <property type="match status" value="1"/>
</dbReference>
<dbReference type="InterPro" id="IPR022694">
    <property type="entry name" value="3-OHacyl-CoA_DH"/>
</dbReference>
<feature type="domain" description="3-hydroxyacyl-CoA dehydrogenase C-terminal" evidence="4">
    <location>
        <begin position="189"/>
        <end position="285"/>
    </location>
</feature>
<dbReference type="Pfam" id="PF00725">
    <property type="entry name" value="3HCDH"/>
    <property type="match status" value="1"/>
</dbReference>
<dbReference type="Pfam" id="PF02737">
    <property type="entry name" value="3HCDH_N"/>
    <property type="match status" value="1"/>
</dbReference>
<keyword evidence="3" id="KW-0560">Oxidoreductase</keyword>
<dbReference type="InterPro" id="IPR006108">
    <property type="entry name" value="3HC_DH_C"/>
</dbReference>